<sequence length="320" mass="37824">MASHKKHDPQTLLLPTHHATGVERRVTEDSLSKCNLQEDSPLFAVLPAELRTTIFELATQPYDDPSHPYKEEDYYYRPGHHTKPKTDTALLLTCRLIWLETNHLPLHQSCPTFWFKAEERRPEWTRRAPVLGSRYSLRRPKTRWITEEERYKRFMAGLTAQNGENLREMRFFGQLAWLESWQLTYLLSSTQPIPPRIVVTVRHTDWWWWENDSALAMDIEWIWRLLKFNSGVRKAREFVLELETLDFKVDHLFKGIVEGIQKECGEIEGWVLQDGAGKEVSEWTGPATIGGRAWVPYVSRTELRYKLFSLVWKRQEDESR</sequence>
<proteinExistence type="predicted"/>
<dbReference type="GeneID" id="54559263"/>
<dbReference type="RefSeq" id="XP_033669174.1">
    <property type="nucleotide sequence ID" value="XM_033805991.1"/>
</dbReference>
<name>A0A6A6CMA5_ZASCE</name>
<keyword evidence="2" id="KW-1185">Reference proteome</keyword>
<reference evidence="1" key="1">
    <citation type="journal article" date="2020" name="Stud. Mycol.">
        <title>101 Dothideomycetes genomes: a test case for predicting lifestyles and emergence of pathogens.</title>
        <authorList>
            <person name="Haridas S."/>
            <person name="Albert R."/>
            <person name="Binder M."/>
            <person name="Bloem J."/>
            <person name="Labutti K."/>
            <person name="Salamov A."/>
            <person name="Andreopoulos B."/>
            <person name="Baker S."/>
            <person name="Barry K."/>
            <person name="Bills G."/>
            <person name="Bluhm B."/>
            <person name="Cannon C."/>
            <person name="Castanera R."/>
            <person name="Culley D."/>
            <person name="Daum C."/>
            <person name="Ezra D."/>
            <person name="Gonzalez J."/>
            <person name="Henrissat B."/>
            <person name="Kuo A."/>
            <person name="Liang C."/>
            <person name="Lipzen A."/>
            <person name="Lutzoni F."/>
            <person name="Magnuson J."/>
            <person name="Mondo S."/>
            <person name="Nolan M."/>
            <person name="Ohm R."/>
            <person name="Pangilinan J."/>
            <person name="Park H.-J."/>
            <person name="Ramirez L."/>
            <person name="Alfaro M."/>
            <person name="Sun H."/>
            <person name="Tritt A."/>
            <person name="Yoshinaga Y."/>
            <person name="Zwiers L.-H."/>
            <person name="Turgeon B."/>
            <person name="Goodwin S."/>
            <person name="Spatafora J."/>
            <person name="Crous P."/>
            <person name="Grigoriev I."/>
        </authorList>
    </citation>
    <scope>NUCLEOTIDE SEQUENCE</scope>
    <source>
        <strain evidence="1">ATCC 36951</strain>
    </source>
</reference>
<protein>
    <submittedName>
        <fullName evidence="1">Uncharacterized protein</fullName>
    </submittedName>
</protein>
<organism evidence="1 2">
    <name type="scientific">Zasmidium cellare ATCC 36951</name>
    <dbReference type="NCBI Taxonomy" id="1080233"/>
    <lineage>
        <taxon>Eukaryota</taxon>
        <taxon>Fungi</taxon>
        <taxon>Dikarya</taxon>
        <taxon>Ascomycota</taxon>
        <taxon>Pezizomycotina</taxon>
        <taxon>Dothideomycetes</taxon>
        <taxon>Dothideomycetidae</taxon>
        <taxon>Mycosphaerellales</taxon>
        <taxon>Mycosphaerellaceae</taxon>
        <taxon>Zasmidium</taxon>
    </lineage>
</organism>
<accession>A0A6A6CMA5</accession>
<evidence type="ECO:0000313" key="1">
    <source>
        <dbReference type="EMBL" id="KAF2168285.1"/>
    </source>
</evidence>
<evidence type="ECO:0000313" key="2">
    <source>
        <dbReference type="Proteomes" id="UP000799537"/>
    </source>
</evidence>
<dbReference type="Proteomes" id="UP000799537">
    <property type="component" value="Unassembled WGS sequence"/>
</dbReference>
<dbReference type="EMBL" id="ML993591">
    <property type="protein sequence ID" value="KAF2168285.1"/>
    <property type="molecule type" value="Genomic_DNA"/>
</dbReference>
<dbReference type="AlphaFoldDB" id="A0A6A6CMA5"/>
<gene>
    <name evidence="1" type="ORF">M409DRAFT_21723</name>
</gene>
<dbReference type="OrthoDB" id="288942at2759"/>